<protein>
    <submittedName>
        <fullName evidence="2">Uncharacterized protein</fullName>
    </submittedName>
</protein>
<accession>A0A9P1D940</accession>
<name>A0A9P1D940_9DINO</name>
<evidence type="ECO:0000313" key="3">
    <source>
        <dbReference type="EMBL" id="CAL1158871.1"/>
    </source>
</evidence>
<dbReference type="AlphaFoldDB" id="A0A9P1D940"/>
<keyword evidence="1" id="KW-1133">Transmembrane helix</keyword>
<dbReference type="EMBL" id="CAMXCT030003635">
    <property type="protein sequence ID" value="CAL4792808.1"/>
    <property type="molecule type" value="Genomic_DNA"/>
</dbReference>
<dbReference type="OrthoDB" id="424606at2759"/>
<keyword evidence="4" id="KW-1185">Reference proteome</keyword>
<comment type="caution">
    <text evidence="2">The sequence shown here is derived from an EMBL/GenBank/DDBJ whole genome shotgun (WGS) entry which is preliminary data.</text>
</comment>
<evidence type="ECO:0000256" key="1">
    <source>
        <dbReference type="SAM" id="Phobius"/>
    </source>
</evidence>
<keyword evidence="1" id="KW-0812">Transmembrane</keyword>
<reference evidence="2" key="1">
    <citation type="submission" date="2022-10" db="EMBL/GenBank/DDBJ databases">
        <authorList>
            <person name="Chen Y."/>
            <person name="Dougan E. K."/>
            <person name="Chan C."/>
            <person name="Rhodes N."/>
            <person name="Thang M."/>
        </authorList>
    </citation>
    <scope>NUCLEOTIDE SEQUENCE</scope>
</reference>
<organism evidence="2">
    <name type="scientific">Cladocopium goreaui</name>
    <dbReference type="NCBI Taxonomy" id="2562237"/>
    <lineage>
        <taxon>Eukaryota</taxon>
        <taxon>Sar</taxon>
        <taxon>Alveolata</taxon>
        <taxon>Dinophyceae</taxon>
        <taxon>Suessiales</taxon>
        <taxon>Symbiodiniaceae</taxon>
        <taxon>Cladocopium</taxon>
    </lineage>
</organism>
<sequence>MIFPIPAAAAGAGEQCVPEILVDPCMDYSTARGPGFDVPGEQPGLVSWRFNGVENGSVQLGSSQVDQEDSPGVPSALRWRLPEASDVLPMTKCRVCGFGQVGDDQESVNVKGCNPRSVVDLKTVNFPYFMADPRRGYYESDIYFGQNSIESVISEENEGHPQHQVYLVDAVKRRLTPALAVLPKNDENDEICCRVASGIHWAPTGQTGDSYRAHIFTVLPTGYQRFMVVPVSNLGNEMPAGTLSDNVVDNEGGELYHLGIFPPGNFSFLVAVAAVDDMKAGNGSLMLRSPRHEVQLPCSQLRLLEHAVVVPVLDRSQDRTFSAHPQLGSHRRPSLCAASTQSAMGLLRSAARIANVGLRPMSKVPTVLPVRQFASRSMPRLGHNLEDHFDFAEFTCKMHSPIAEYMFWGIILSTFITSFGPLLHSNYYFTGRFLPKDQGNTQLCDDSW</sequence>
<feature type="transmembrane region" description="Helical" evidence="1">
    <location>
        <begin position="405"/>
        <end position="423"/>
    </location>
</feature>
<evidence type="ECO:0000313" key="4">
    <source>
        <dbReference type="Proteomes" id="UP001152797"/>
    </source>
</evidence>
<dbReference type="EMBL" id="CAMXCT020003635">
    <property type="protein sequence ID" value="CAL1158871.1"/>
    <property type="molecule type" value="Genomic_DNA"/>
</dbReference>
<keyword evidence="1" id="KW-0472">Membrane</keyword>
<dbReference type="EMBL" id="CAMXCT010003635">
    <property type="protein sequence ID" value="CAI4005496.1"/>
    <property type="molecule type" value="Genomic_DNA"/>
</dbReference>
<evidence type="ECO:0000313" key="2">
    <source>
        <dbReference type="EMBL" id="CAI4005496.1"/>
    </source>
</evidence>
<proteinExistence type="predicted"/>
<gene>
    <name evidence="2" type="ORF">C1SCF055_LOCUS31213</name>
</gene>
<dbReference type="Proteomes" id="UP001152797">
    <property type="component" value="Unassembled WGS sequence"/>
</dbReference>
<reference evidence="3" key="2">
    <citation type="submission" date="2024-04" db="EMBL/GenBank/DDBJ databases">
        <authorList>
            <person name="Chen Y."/>
            <person name="Shah S."/>
            <person name="Dougan E. K."/>
            <person name="Thang M."/>
            <person name="Chan C."/>
        </authorList>
    </citation>
    <scope>NUCLEOTIDE SEQUENCE [LARGE SCALE GENOMIC DNA]</scope>
</reference>